<sequence length="226" mass="26404">MSSSKLWLYASSRLRDPTVTDEVFSQWYQEHHVPDVLKTGSVTKGEFFRALGPQKQYRWLAAYDCDDLDFMEPENFARIPKTHSMLGTTKSCLEIAEFDTRIFQQLFVLKNGEGNETGNAGPDRYLLTCTFHCDDNDYEALERRCIDGDILHAFPGSRWLKISRPFEDEDTYLGFMIVQALGDVEPKDLLWLEDNWRSYLAETLGLERQFLQPHLWELLRRCENNS</sequence>
<dbReference type="VEuPathDB" id="FungiDB:An06g00240"/>
<dbReference type="VEuPathDB" id="FungiDB:ASPNIDRAFT2_1189233"/>
<reference evidence="2" key="1">
    <citation type="journal article" date="2016" name="Genome Announc.">
        <title>Draft genome sequence of Aspergillus niger strain An76.</title>
        <authorList>
            <person name="Gong W."/>
            <person name="Cheng Z."/>
            <person name="Zhang H."/>
            <person name="Liu L."/>
            <person name="Gao P."/>
            <person name="Wang L."/>
        </authorList>
    </citation>
    <scope>NUCLEOTIDE SEQUENCE [LARGE SCALE GENOMIC DNA]</scope>
    <source>
        <strain evidence="2">An76</strain>
    </source>
</reference>
<dbReference type="OMA" id="QPHLWEL"/>
<evidence type="ECO:0000313" key="1">
    <source>
        <dbReference type="EMBL" id="GAQ45114.1"/>
    </source>
</evidence>
<evidence type="ECO:0008006" key="3">
    <source>
        <dbReference type="Google" id="ProtNLM"/>
    </source>
</evidence>
<name>A0A100IPT7_ASPNG</name>
<dbReference type="VEuPathDB" id="FungiDB:ATCC64974_96770"/>
<protein>
    <recommendedName>
        <fullName evidence="3">EthD domain-containing protein</fullName>
    </recommendedName>
</protein>
<dbReference type="EMBL" id="BCMY01000015">
    <property type="protein sequence ID" value="GAQ45114.1"/>
    <property type="molecule type" value="Genomic_DNA"/>
</dbReference>
<dbReference type="OrthoDB" id="2851338at2759"/>
<dbReference type="PaxDb" id="5061-CADANGAP00004930"/>
<organism evidence="1 2">
    <name type="scientific">Aspergillus niger</name>
    <dbReference type="NCBI Taxonomy" id="5061"/>
    <lineage>
        <taxon>Eukaryota</taxon>
        <taxon>Fungi</taxon>
        <taxon>Dikarya</taxon>
        <taxon>Ascomycota</taxon>
        <taxon>Pezizomycotina</taxon>
        <taxon>Eurotiomycetes</taxon>
        <taxon>Eurotiomycetidae</taxon>
        <taxon>Eurotiales</taxon>
        <taxon>Aspergillaceae</taxon>
        <taxon>Aspergillus</taxon>
        <taxon>Aspergillus subgen. Circumdati</taxon>
    </lineage>
</organism>
<dbReference type="VEuPathDB" id="FungiDB:M747DRAFT_353261"/>
<accession>A0A100IPT7</accession>
<dbReference type="AlphaFoldDB" id="A0A100IPT7"/>
<proteinExistence type="predicted"/>
<evidence type="ECO:0000313" key="2">
    <source>
        <dbReference type="Proteomes" id="UP000068243"/>
    </source>
</evidence>
<gene>
    <name evidence="1" type="ORF">ABL_07775</name>
</gene>
<dbReference type="Proteomes" id="UP000068243">
    <property type="component" value="Unassembled WGS sequence"/>
</dbReference>
<comment type="caution">
    <text evidence="1">The sequence shown here is derived from an EMBL/GenBank/DDBJ whole genome shotgun (WGS) entry which is preliminary data.</text>
</comment>